<accession>A0ABQ9TTG3</accession>
<reference evidence="1 2" key="1">
    <citation type="submission" date="2023-05" db="EMBL/GenBank/DDBJ databases">
        <title>B98-5 Cell Line De Novo Hybrid Assembly: An Optical Mapping Approach.</title>
        <authorList>
            <person name="Kananen K."/>
            <person name="Auerbach J.A."/>
            <person name="Kautto E."/>
            <person name="Blachly J.S."/>
        </authorList>
    </citation>
    <scope>NUCLEOTIDE SEQUENCE [LARGE SCALE GENOMIC DNA]</scope>
    <source>
        <strain evidence="1">B95-8</strain>
        <tissue evidence="1">Cell line</tissue>
    </source>
</reference>
<gene>
    <name evidence="1" type="ORF">P7K49_033977</name>
</gene>
<evidence type="ECO:0000313" key="1">
    <source>
        <dbReference type="EMBL" id="KAK2088070.1"/>
    </source>
</evidence>
<feature type="non-terminal residue" evidence="1">
    <location>
        <position position="74"/>
    </location>
</feature>
<protein>
    <submittedName>
        <fullName evidence="1">Uncharacterized protein</fullName>
    </submittedName>
</protein>
<evidence type="ECO:0000313" key="2">
    <source>
        <dbReference type="Proteomes" id="UP001266305"/>
    </source>
</evidence>
<dbReference type="EMBL" id="JASSZA010000019">
    <property type="protein sequence ID" value="KAK2088070.1"/>
    <property type="molecule type" value="Genomic_DNA"/>
</dbReference>
<dbReference type="Proteomes" id="UP001266305">
    <property type="component" value="Unassembled WGS sequence"/>
</dbReference>
<name>A0ABQ9TTG3_SAGOE</name>
<comment type="caution">
    <text evidence="1">The sequence shown here is derived from an EMBL/GenBank/DDBJ whole genome shotgun (WGS) entry which is preliminary data.</text>
</comment>
<keyword evidence="2" id="KW-1185">Reference proteome</keyword>
<sequence length="74" mass="8082">MADSFSAKMSFLELGSTISHVVREEAASPTQAYVTFMCMIRTLQHAPTYDVLNDVTHLQAAPGTFLSLAHIVDP</sequence>
<proteinExistence type="predicted"/>
<organism evidence="1 2">
    <name type="scientific">Saguinus oedipus</name>
    <name type="common">Cotton-top tamarin</name>
    <name type="synonym">Oedipomidas oedipus</name>
    <dbReference type="NCBI Taxonomy" id="9490"/>
    <lineage>
        <taxon>Eukaryota</taxon>
        <taxon>Metazoa</taxon>
        <taxon>Chordata</taxon>
        <taxon>Craniata</taxon>
        <taxon>Vertebrata</taxon>
        <taxon>Euteleostomi</taxon>
        <taxon>Mammalia</taxon>
        <taxon>Eutheria</taxon>
        <taxon>Euarchontoglires</taxon>
        <taxon>Primates</taxon>
        <taxon>Haplorrhini</taxon>
        <taxon>Platyrrhini</taxon>
        <taxon>Cebidae</taxon>
        <taxon>Callitrichinae</taxon>
        <taxon>Saguinus</taxon>
    </lineage>
</organism>